<dbReference type="EMBL" id="VJMI01015528">
    <property type="protein sequence ID" value="KAF0726987.1"/>
    <property type="molecule type" value="Genomic_DNA"/>
</dbReference>
<dbReference type="Proteomes" id="UP000469452">
    <property type="component" value="Unassembled WGS sequence"/>
</dbReference>
<dbReference type="SUPFAM" id="SSF69618">
    <property type="entry name" value="HemD-like"/>
    <property type="match status" value="1"/>
</dbReference>
<dbReference type="InterPro" id="IPR003754">
    <property type="entry name" value="4pyrrol_synth_uPrphyn_synth"/>
</dbReference>
<keyword evidence="4" id="KW-0350">Heme biosynthesis</keyword>
<evidence type="ECO:0000256" key="3">
    <source>
        <dbReference type="ARBA" id="ARBA00013109"/>
    </source>
</evidence>
<comment type="pathway">
    <text evidence="1">Porphyrin-containing compound metabolism; protoporphyrin-IX biosynthesis; coproporphyrinogen-III from 5-aminolevulinate: step 3/4.</text>
</comment>
<comment type="caution">
    <text evidence="12">The sequence shown here is derived from an EMBL/GenBank/DDBJ whole genome shotgun (WGS) entry which is preliminary data.</text>
</comment>
<dbReference type="EC" id="4.2.1.75" evidence="3"/>
<dbReference type="UniPathway" id="UPA00251">
    <property type="reaction ID" value="UER00320"/>
</dbReference>
<accession>A0A6A4ZS54</accession>
<evidence type="ECO:0000256" key="5">
    <source>
        <dbReference type="ARBA" id="ARBA00023239"/>
    </source>
</evidence>
<dbReference type="GO" id="GO:0004852">
    <property type="term" value="F:uroporphyrinogen-III synthase activity"/>
    <property type="evidence" value="ECO:0007669"/>
    <property type="project" value="UniProtKB-EC"/>
</dbReference>
<organism evidence="12 13">
    <name type="scientific">Aphanomyces astaci</name>
    <name type="common">Crayfish plague agent</name>
    <dbReference type="NCBI Taxonomy" id="112090"/>
    <lineage>
        <taxon>Eukaryota</taxon>
        <taxon>Sar</taxon>
        <taxon>Stramenopiles</taxon>
        <taxon>Oomycota</taxon>
        <taxon>Saprolegniomycetes</taxon>
        <taxon>Saprolegniales</taxon>
        <taxon>Verrucalvaceae</taxon>
        <taxon>Aphanomyces</taxon>
    </lineage>
</organism>
<dbReference type="InterPro" id="IPR039793">
    <property type="entry name" value="UROS/Hem4"/>
</dbReference>
<evidence type="ECO:0000256" key="7">
    <source>
        <dbReference type="ARBA" id="ARBA00031702"/>
    </source>
</evidence>
<evidence type="ECO:0000256" key="4">
    <source>
        <dbReference type="ARBA" id="ARBA00023133"/>
    </source>
</evidence>
<evidence type="ECO:0000256" key="1">
    <source>
        <dbReference type="ARBA" id="ARBA00004772"/>
    </source>
</evidence>
<dbReference type="CDD" id="cd06578">
    <property type="entry name" value="HemD"/>
    <property type="match status" value="1"/>
</dbReference>
<evidence type="ECO:0000313" key="12">
    <source>
        <dbReference type="EMBL" id="KAF0726987.1"/>
    </source>
</evidence>
<keyword evidence="5" id="KW-0456">Lyase</keyword>
<dbReference type="VEuPathDB" id="FungiDB:H257_07960"/>
<feature type="domain" description="Tetrapyrrole biosynthesis uroporphyrinogen III synthase" evidence="11">
    <location>
        <begin position="22"/>
        <end position="206"/>
    </location>
</feature>
<evidence type="ECO:0000256" key="2">
    <source>
        <dbReference type="ARBA" id="ARBA00008133"/>
    </source>
</evidence>
<gene>
    <name evidence="12" type="ORF">AaE_009554</name>
</gene>
<keyword evidence="6" id="KW-0627">Porphyrin biosynthesis</keyword>
<name>A0A6A4ZS54_APHAT</name>
<evidence type="ECO:0000256" key="8">
    <source>
        <dbReference type="ARBA" id="ARBA00032649"/>
    </source>
</evidence>
<evidence type="ECO:0000313" key="13">
    <source>
        <dbReference type="Proteomes" id="UP000469452"/>
    </source>
</evidence>
<dbReference type="PANTHER" id="PTHR12390:SF0">
    <property type="entry name" value="UROPORPHYRINOGEN-III SYNTHASE"/>
    <property type="match status" value="1"/>
</dbReference>
<dbReference type="GO" id="GO:0006785">
    <property type="term" value="P:heme B biosynthetic process"/>
    <property type="evidence" value="ECO:0007669"/>
    <property type="project" value="UniProtKB-ARBA"/>
</dbReference>
<evidence type="ECO:0000256" key="9">
    <source>
        <dbReference type="ARBA" id="ARBA00040167"/>
    </source>
</evidence>
<dbReference type="Pfam" id="PF02602">
    <property type="entry name" value="HEM4"/>
    <property type="match status" value="1"/>
</dbReference>
<comment type="similarity">
    <text evidence="2">Belongs to the uroporphyrinogen-III synthase family.</text>
</comment>
<comment type="catalytic activity">
    <reaction evidence="10">
        <text>hydroxymethylbilane = uroporphyrinogen III + H2O</text>
        <dbReference type="Rhea" id="RHEA:18965"/>
        <dbReference type="ChEBI" id="CHEBI:15377"/>
        <dbReference type="ChEBI" id="CHEBI:57308"/>
        <dbReference type="ChEBI" id="CHEBI:57845"/>
        <dbReference type="EC" id="4.2.1.75"/>
    </reaction>
</comment>
<dbReference type="GO" id="GO:0006780">
    <property type="term" value="P:uroporphyrinogen III biosynthetic process"/>
    <property type="evidence" value="ECO:0007669"/>
    <property type="project" value="InterPro"/>
</dbReference>
<dbReference type="GO" id="GO:0005829">
    <property type="term" value="C:cytosol"/>
    <property type="evidence" value="ECO:0007669"/>
    <property type="project" value="TreeGrafter"/>
</dbReference>
<evidence type="ECO:0000256" key="10">
    <source>
        <dbReference type="ARBA" id="ARBA00048617"/>
    </source>
</evidence>
<dbReference type="InterPro" id="IPR036108">
    <property type="entry name" value="4pyrrol_syn_uPrphyn_synt_sf"/>
</dbReference>
<evidence type="ECO:0000256" key="6">
    <source>
        <dbReference type="ARBA" id="ARBA00023244"/>
    </source>
</evidence>
<dbReference type="PANTHER" id="PTHR12390">
    <property type="entry name" value="UROPORPHYRINOGEN III SYNTHASE"/>
    <property type="match status" value="1"/>
</dbReference>
<dbReference type="Gene3D" id="3.40.50.10090">
    <property type="match status" value="2"/>
</dbReference>
<dbReference type="GO" id="GO:0006782">
    <property type="term" value="P:protoporphyrinogen IX biosynthetic process"/>
    <property type="evidence" value="ECO:0007669"/>
    <property type="project" value="UniProtKB-UniPathway"/>
</dbReference>
<dbReference type="FunFam" id="3.40.50.10090:FF:000003">
    <property type="entry name" value="uroporphyrinogen-III synthase"/>
    <property type="match status" value="1"/>
</dbReference>
<dbReference type="AlphaFoldDB" id="A0A6A4ZS54"/>
<reference evidence="12 13" key="1">
    <citation type="submission" date="2019-06" db="EMBL/GenBank/DDBJ databases">
        <title>Genomics analysis of Aphanomyces spp. identifies a new class of oomycete effector associated with host adaptation.</title>
        <authorList>
            <person name="Gaulin E."/>
        </authorList>
    </citation>
    <scope>NUCLEOTIDE SEQUENCE [LARGE SCALE GENOMIC DNA]</scope>
    <source>
        <strain evidence="12 13">E</strain>
    </source>
</reference>
<proteinExistence type="inferred from homology"/>
<sequence>MTSHAPPTSLATVLLLKSEDAKYAEPFRSHGYNIVFSDVLAFFNENVDALHKILRSLDQYVGLIITSPRAASAIVSVVRSVAREEAQELLASLQRVSIYSVGATTSKPLRELGLSCLGEDSGSAEVLSTFIADTGNVNGPMVFFCGDKRMQALPTSFDGRSQRLDELVVYSSRQVEEIVWLKTNIPQWVVFFSPSGVDAAQRMTNVPWGAIKKAALGTNGTRDGKSSAAALEKAALLHHDKSWEAKAVAAKPTPEELVAAIVAHDKLATTSSD</sequence>
<evidence type="ECO:0000259" key="11">
    <source>
        <dbReference type="Pfam" id="PF02602"/>
    </source>
</evidence>
<protein>
    <recommendedName>
        <fullName evidence="9">Uroporphyrinogen-III synthase</fullName>
        <ecNumber evidence="3">4.2.1.75</ecNumber>
    </recommendedName>
    <alternativeName>
        <fullName evidence="8">Hydroxymethylbilane hydrolyase [cyclizing]</fullName>
    </alternativeName>
    <alternativeName>
        <fullName evidence="7">Uroporphyrinogen-III cosynthase</fullName>
    </alternativeName>
</protein>